<evidence type="ECO:0000313" key="2">
    <source>
        <dbReference type="Proteomes" id="UP000619238"/>
    </source>
</evidence>
<proteinExistence type="predicted"/>
<protein>
    <recommendedName>
        <fullName evidence="3">RiboL-PSP-HEPN domain-containing protein</fullName>
    </recommendedName>
</protein>
<sequence>MSDKHDINTYEKLALGASFFLEESFKYLDLALRDELTTILFSELLENIEPSKEDEKIFDKLNLPETPIGLLQSDSLEVISDETTKIMFDAWDNAQARAEKEKYKFGLDHKIDSIQILGHLNNFGFFMETIINRHLLFLNQSKIIDDPSYSKISVSRIMERIKYIFKDESNENKVPLNEVQNLFRLRNKTVHFTPDNAKLLKPKISQLMKIWTQCTKLVEKLEQKENFNELNFSKQIINYSRGIQNKWN</sequence>
<dbReference type="RefSeq" id="WP_187564309.1">
    <property type="nucleotide sequence ID" value="NZ_JACGWS010000018.1"/>
</dbReference>
<reference evidence="1 2" key="1">
    <citation type="submission" date="2020-07" db="EMBL/GenBank/DDBJ databases">
        <title>Description of Kordia aestuariivivens sp. nov., isolated from a tidal flat.</title>
        <authorList>
            <person name="Park S."/>
            <person name="Yoon J.-H."/>
        </authorList>
    </citation>
    <scope>NUCLEOTIDE SEQUENCE [LARGE SCALE GENOMIC DNA]</scope>
    <source>
        <strain evidence="1 2">YSTF-M3</strain>
    </source>
</reference>
<organism evidence="1 2">
    <name type="scientific">Kordia aestuariivivens</name>
    <dbReference type="NCBI Taxonomy" id="2759037"/>
    <lineage>
        <taxon>Bacteria</taxon>
        <taxon>Pseudomonadati</taxon>
        <taxon>Bacteroidota</taxon>
        <taxon>Flavobacteriia</taxon>
        <taxon>Flavobacteriales</taxon>
        <taxon>Flavobacteriaceae</taxon>
        <taxon>Kordia</taxon>
    </lineage>
</organism>
<keyword evidence="2" id="KW-1185">Reference proteome</keyword>
<accession>A0ABR7QFB5</accession>
<comment type="caution">
    <text evidence="1">The sequence shown here is derived from an EMBL/GenBank/DDBJ whole genome shotgun (WGS) entry which is preliminary data.</text>
</comment>
<dbReference type="EMBL" id="JACGWS010000018">
    <property type="protein sequence ID" value="MBC8757265.1"/>
    <property type="molecule type" value="Genomic_DNA"/>
</dbReference>
<evidence type="ECO:0000313" key="1">
    <source>
        <dbReference type="EMBL" id="MBC8757265.1"/>
    </source>
</evidence>
<gene>
    <name evidence="1" type="ORF">H2O64_21525</name>
</gene>
<name>A0ABR7QFB5_9FLAO</name>
<dbReference type="Proteomes" id="UP000619238">
    <property type="component" value="Unassembled WGS sequence"/>
</dbReference>
<evidence type="ECO:0008006" key="3">
    <source>
        <dbReference type="Google" id="ProtNLM"/>
    </source>
</evidence>